<comment type="caution">
    <text evidence="2">The sequence shown here is derived from an EMBL/GenBank/DDBJ whole genome shotgun (WGS) entry which is preliminary data.</text>
</comment>
<reference evidence="2 3" key="1">
    <citation type="submission" date="2024-04" db="EMBL/GenBank/DDBJ databases">
        <title>genome sequences of Mucor flavus KT1a and Helicostylum pulchrum KT1b strains isolation_sourced from the surface of a dry-aged beef.</title>
        <authorList>
            <person name="Toyotome T."/>
            <person name="Hosono M."/>
            <person name="Torimaru M."/>
            <person name="Fukuda K."/>
            <person name="Mikami N."/>
        </authorList>
    </citation>
    <scope>NUCLEOTIDE SEQUENCE [LARGE SCALE GENOMIC DNA]</scope>
    <source>
        <strain evidence="2 3">KT1b</strain>
    </source>
</reference>
<organism evidence="2 3">
    <name type="scientific">Helicostylum pulchrum</name>
    <dbReference type="NCBI Taxonomy" id="562976"/>
    <lineage>
        <taxon>Eukaryota</taxon>
        <taxon>Fungi</taxon>
        <taxon>Fungi incertae sedis</taxon>
        <taxon>Mucoromycota</taxon>
        <taxon>Mucoromycotina</taxon>
        <taxon>Mucoromycetes</taxon>
        <taxon>Mucorales</taxon>
        <taxon>Mucorineae</taxon>
        <taxon>Mucoraceae</taxon>
        <taxon>Helicostylum</taxon>
    </lineage>
</organism>
<feature type="compositionally biased region" description="Polar residues" evidence="1">
    <location>
        <begin position="1"/>
        <end position="10"/>
    </location>
</feature>
<evidence type="ECO:0000313" key="3">
    <source>
        <dbReference type="Proteomes" id="UP001476247"/>
    </source>
</evidence>
<feature type="compositionally biased region" description="Acidic residues" evidence="1">
    <location>
        <begin position="127"/>
        <end position="148"/>
    </location>
</feature>
<sequence>MSYQYSSYKQTTTRDGYSTRTTTRTTTAGSGSSLVVRELTETEVSSPRLSSSSDYQISDEDRLTKYDFYSLMDSEDEANSETESESDVEYHWFPSLLRNSVIELLEDSDQENYMDEDVDGKKVLVIENEETSEEDQIDDTDNDDDDDFEHVKRGGKRFNKYHPKKHVKKPKKSDIVPVEVVHVII</sequence>
<feature type="region of interest" description="Disordered" evidence="1">
    <location>
        <begin position="127"/>
        <end position="150"/>
    </location>
</feature>
<keyword evidence="3" id="KW-1185">Reference proteome</keyword>
<protein>
    <submittedName>
        <fullName evidence="2">Uncharacterized protein</fullName>
    </submittedName>
</protein>
<evidence type="ECO:0000256" key="1">
    <source>
        <dbReference type="SAM" id="MobiDB-lite"/>
    </source>
</evidence>
<feature type="region of interest" description="Disordered" evidence="1">
    <location>
        <begin position="1"/>
        <end position="57"/>
    </location>
</feature>
<feature type="compositionally biased region" description="Polar residues" evidence="1">
    <location>
        <begin position="42"/>
        <end position="56"/>
    </location>
</feature>
<evidence type="ECO:0000313" key="2">
    <source>
        <dbReference type="EMBL" id="GAA5804120.1"/>
    </source>
</evidence>
<feature type="compositionally biased region" description="Low complexity" evidence="1">
    <location>
        <begin position="11"/>
        <end position="33"/>
    </location>
</feature>
<accession>A0ABP9YAW3</accession>
<dbReference type="EMBL" id="BAABUJ010000032">
    <property type="protein sequence ID" value="GAA5804120.1"/>
    <property type="molecule type" value="Genomic_DNA"/>
</dbReference>
<name>A0ABP9YAW3_9FUNG</name>
<gene>
    <name evidence="2" type="ORF">HPULCUR_009606</name>
</gene>
<dbReference type="Proteomes" id="UP001476247">
    <property type="component" value="Unassembled WGS sequence"/>
</dbReference>
<proteinExistence type="predicted"/>